<evidence type="ECO:0000313" key="7">
    <source>
        <dbReference type="EMBL" id="CAE0370715.1"/>
    </source>
</evidence>
<keyword evidence="4" id="KW-0175">Coiled coil</keyword>
<evidence type="ECO:0000313" key="6">
    <source>
        <dbReference type="EMBL" id="CAE0370711.1"/>
    </source>
</evidence>
<feature type="region of interest" description="Disordered" evidence="5">
    <location>
        <begin position="361"/>
        <end position="380"/>
    </location>
</feature>
<dbReference type="PANTHER" id="PTHR24198:SF165">
    <property type="entry name" value="ANKYRIN REPEAT-CONTAINING PROTEIN-RELATED"/>
    <property type="match status" value="1"/>
</dbReference>
<organism evidence="6">
    <name type="scientific">Aureoumbra lagunensis</name>
    <dbReference type="NCBI Taxonomy" id="44058"/>
    <lineage>
        <taxon>Eukaryota</taxon>
        <taxon>Sar</taxon>
        <taxon>Stramenopiles</taxon>
        <taxon>Ochrophyta</taxon>
        <taxon>Pelagophyceae</taxon>
        <taxon>Pelagomonadales</taxon>
        <taxon>Aureoumbra</taxon>
    </lineage>
</organism>
<protein>
    <submittedName>
        <fullName evidence="6">Uncharacterized protein</fullName>
    </submittedName>
</protein>
<keyword evidence="1" id="KW-0677">Repeat</keyword>
<feature type="compositionally biased region" description="Low complexity" evidence="5">
    <location>
        <begin position="593"/>
        <end position="614"/>
    </location>
</feature>
<feature type="compositionally biased region" description="Polar residues" evidence="5">
    <location>
        <begin position="1"/>
        <end position="29"/>
    </location>
</feature>
<feature type="coiled-coil region" evidence="4">
    <location>
        <begin position="422"/>
        <end position="449"/>
    </location>
</feature>
<feature type="compositionally biased region" description="Basic residues" evidence="5">
    <location>
        <begin position="583"/>
        <end position="592"/>
    </location>
</feature>
<evidence type="ECO:0000256" key="3">
    <source>
        <dbReference type="PROSITE-ProRule" id="PRU00023"/>
    </source>
</evidence>
<gene>
    <name evidence="6" type="ORF">ALAG00032_LOCUS11490</name>
    <name evidence="7" type="ORF">ALAG00032_LOCUS11494</name>
</gene>
<dbReference type="PROSITE" id="PS50088">
    <property type="entry name" value="ANK_REPEAT"/>
    <property type="match status" value="2"/>
</dbReference>
<evidence type="ECO:0000256" key="4">
    <source>
        <dbReference type="SAM" id="Coils"/>
    </source>
</evidence>
<dbReference type="SUPFAM" id="SSF48403">
    <property type="entry name" value="Ankyrin repeat"/>
    <property type="match status" value="1"/>
</dbReference>
<feature type="repeat" description="ANK" evidence="3">
    <location>
        <begin position="160"/>
        <end position="180"/>
    </location>
</feature>
<name>A0A6S8E4I5_9STRA</name>
<dbReference type="SMART" id="SM00248">
    <property type="entry name" value="ANK"/>
    <property type="match status" value="3"/>
</dbReference>
<dbReference type="InterPro" id="IPR036770">
    <property type="entry name" value="Ankyrin_rpt-contain_sf"/>
</dbReference>
<evidence type="ECO:0000256" key="1">
    <source>
        <dbReference type="ARBA" id="ARBA00022737"/>
    </source>
</evidence>
<sequence>MMEPSVHSTASSGGAYSPTSSQNNVNTGGDSEVDDEVTRLGPDLLRACKLKNEELALNLLDQGVPITYSDPKAPLWKPLHWACLNGMENVAQVLLKLSFGKVLASTRNVFLNKEEAFDFIEESSDEKKNSPLLWAAMKGHLRIVWLLLEAGYRSDCVDECGNTPLHLAASSGHAMIAKILAAHDPRQIYWSNLYRNTPLDLARNEQTKKLILHVANEIQEEHYNINENDLLRFAKKNLTMYYQAASNILEACKVPEEGAIEFRSVCAKLKSSLELAEQLQINPIIIQRGYTALKRGEKHAELIVQMRKVHEASPIQLQSTYTDLVQKLLNIVDEASKLRNDFISEIMHQDNFDHLIDSEQEDMEKEEDDKNATSQAKNQQKLQDALHFDLGTPETVLNHAKDLAQRSVSEFWLSYYLDKSTNDANENILQNLENVLDQAEKNHANSNLLAKAKAILTKAKAEAQLKMAISNMPTVRLPLAQYPPDYWQPEDIGHLAEITTQDDSETPPISVQWIPAKSFSDFSNALNNLHNALTSATHANADSAILSQAQQLHHTASDDLKQLERKDAEDREIAQAQAEKAAAKKNKTKKKSPPSAGGQGASKSTASTKNTSRK</sequence>
<evidence type="ECO:0000256" key="2">
    <source>
        <dbReference type="ARBA" id="ARBA00023043"/>
    </source>
</evidence>
<dbReference type="Pfam" id="PF12796">
    <property type="entry name" value="Ank_2"/>
    <property type="match status" value="1"/>
</dbReference>
<dbReference type="PANTHER" id="PTHR24198">
    <property type="entry name" value="ANKYRIN REPEAT AND PROTEIN KINASE DOMAIN-CONTAINING PROTEIN"/>
    <property type="match status" value="1"/>
</dbReference>
<dbReference type="EMBL" id="HBIJ01017259">
    <property type="protein sequence ID" value="CAE0370711.1"/>
    <property type="molecule type" value="Transcribed_RNA"/>
</dbReference>
<dbReference type="EMBL" id="HBIJ01017264">
    <property type="protein sequence ID" value="CAE0370715.1"/>
    <property type="molecule type" value="Transcribed_RNA"/>
</dbReference>
<proteinExistence type="predicted"/>
<evidence type="ECO:0000256" key="5">
    <source>
        <dbReference type="SAM" id="MobiDB-lite"/>
    </source>
</evidence>
<dbReference type="AlphaFoldDB" id="A0A6S8E4I5"/>
<feature type="region of interest" description="Disordered" evidence="5">
    <location>
        <begin position="566"/>
        <end position="614"/>
    </location>
</feature>
<accession>A0A6S8E4I5</accession>
<reference evidence="6" key="1">
    <citation type="submission" date="2021-01" db="EMBL/GenBank/DDBJ databases">
        <authorList>
            <person name="Corre E."/>
            <person name="Pelletier E."/>
            <person name="Niang G."/>
            <person name="Scheremetjew M."/>
            <person name="Finn R."/>
            <person name="Kale V."/>
            <person name="Holt S."/>
            <person name="Cochrane G."/>
            <person name="Meng A."/>
            <person name="Brown T."/>
            <person name="Cohen L."/>
        </authorList>
    </citation>
    <scope>NUCLEOTIDE SEQUENCE</scope>
    <source>
        <strain evidence="6">CCMP1510</strain>
    </source>
</reference>
<feature type="region of interest" description="Disordered" evidence="5">
    <location>
        <begin position="1"/>
        <end position="36"/>
    </location>
</feature>
<keyword evidence="2 3" id="KW-0040">ANK repeat</keyword>
<feature type="repeat" description="ANK" evidence="3">
    <location>
        <begin position="127"/>
        <end position="159"/>
    </location>
</feature>
<dbReference type="Gene3D" id="1.25.40.20">
    <property type="entry name" value="Ankyrin repeat-containing domain"/>
    <property type="match status" value="2"/>
</dbReference>
<dbReference type="InterPro" id="IPR002110">
    <property type="entry name" value="Ankyrin_rpt"/>
</dbReference>
<dbReference type="PROSITE" id="PS50297">
    <property type="entry name" value="ANK_REP_REGION"/>
    <property type="match status" value="1"/>
</dbReference>